<dbReference type="EMBL" id="LAZR01051823">
    <property type="protein sequence ID" value="KKK84339.1"/>
    <property type="molecule type" value="Genomic_DNA"/>
</dbReference>
<reference evidence="7" key="1">
    <citation type="journal article" date="2015" name="Nature">
        <title>Complex archaea that bridge the gap between prokaryotes and eukaryotes.</title>
        <authorList>
            <person name="Spang A."/>
            <person name="Saw J.H."/>
            <person name="Jorgensen S.L."/>
            <person name="Zaremba-Niedzwiedzka K."/>
            <person name="Martijn J."/>
            <person name="Lind A.E."/>
            <person name="van Eijk R."/>
            <person name="Schleper C."/>
            <person name="Guy L."/>
            <person name="Ettema T.J."/>
        </authorList>
    </citation>
    <scope>NUCLEOTIDE SEQUENCE</scope>
</reference>
<feature type="non-terminal residue" evidence="7">
    <location>
        <position position="413"/>
    </location>
</feature>
<dbReference type="SMART" id="SM00729">
    <property type="entry name" value="Elp3"/>
    <property type="match status" value="1"/>
</dbReference>
<dbReference type="PANTHER" id="PTHR43409">
    <property type="entry name" value="ANAEROBIC MAGNESIUM-PROTOPORPHYRIN IX MONOMETHYL ESTER CYCLASE-RELATED"/>
    <property type="match status" value="1"/>
</dbReference>
<dbReference type="GO" id="GO:0003824">
    <property type="term" value="F:catalytic activity"/>
    <property type="evidence" value="ECO:0007669"/>
    <property type="project" value="InterPro"/>
</dbReference>
<name>A0A0F9B0Y4_9ZZZZ</name>
<proteinExistence type="predicted"/>
<dbReference type="InterPro" id="IPR058240">
    <property type="entry name" value="rSAM_sf"/>
</dbReference>
<dbReference type="CDD" id="cd01335">
    <property type="entry name" value="Radical_SAM"/>
    <property type="match status" value="1"/>
</dbReference>
<dbReference type="SUPFAM" id="SSF102114">
    <property type="entry name" value="Radical SAM enzymes"/>
    <property type="match status" value="1"/>
</dbReference>
<evidence type="ECO:0000256" key="3">
    <source>
        <dbReference type="ARBA" id="ARBA00022723"/>
    </source>
</evidence>
<keyword evidence="5" id="KW-0411">Iron-sulfur</keyword>
<evidence type="ECO:0000259" key="6">
    <source>
        <dbReference type="PROSITE" id="PS51918"/>
    </source>
</evidence>
<dbReference type="Gene3D" id="3.80.30.20">
    <property type="entry name" value="tm_1862 like domain"/>
    <property type="match status" value="1"/>
</dbReference>
<dbReference type="InterPro" id="IPR006638">
    <property type="entry name" value="Elp3/MiaA/NifB-like_rSAM"/>
</dbReference>
<dbReference type="InterPro" id="IPR023404">
    <property type="entry name" value="rSAM_horseshoe"/>
</dbReference>
<evidence type="ECO:0000256" key="5">
    <source>
        <dbReference type="ARBA" id="ARBA00023014"/>
    </source>
</evidence>
<sequence>YRKILKSNPNCLSEDFYDQNIPEKDMFLYWSPKTADFYEVQSIVEFLRRKYPQAIHVAGGTHIDYNQEECVKVFDAIIVGPGERTMLQIIDNHIGGYLKQVYQDEWKHVHYKDFTFARRDFLPRETIVTDLFEKYGHPDSTCVLFSRGCPYRCSFCVYNTPNTLQVRQDVEAEINYLKNEYGISAINLKDEVCIGHSVKIYTPFLESVGNCGIMWRGQTIVGVPESLLDLAKESGCVELVLGVESVVQNVLDSINKRQTVKQCEETIEYLSKIGIKSRANIIFGLPNEPEDIVDKTIEFIERNKLDYVSVSGLCPVPGSDMYANPSKYGIRVIDKNWDRHAHLMFRYGDDEDHGLPFHFEKGFKQEEIINNMEGFSWKHQKFNALSVPEYSAGFTWIKNADNQEILNGPFPKY</sequence>
<accession>A0A0F9B0Y4</accession>
<feature type="domain" description="Radical SAM core" evidence="6">
    <location>
        <begin position="135"/>
        <end position="350"/>
    </location>
</feature>
<evidence type="ECO:0000313" key="7">
    <source>
        <dbReference type="EMBL" id="KKK84339.1"/>
    </source>
</evidence>
<comment type="cofactor">
    <cofactor evidence="1">
        <name>[4Fe-4S] cluster</name>
        <dbReference type="ChEBI" id="CHEBI:49883"/>
    </cofactor>
</comment>
<protein>
    <recommendedName>
        <fullName evidence="6">Radical SAM core domain-containing protein</fullName>
    </recommendedName>
</protein>
<comment type="caution">
    <text evidence="7">The sequence shown here is derived from an EMBL/GenBank/DDBJ whole genome shotgun (WGS) entry which is preliminary data.</text>
</comment>
<evidence type="ECO:0000256" key="4">
    <source>
        <dbReference type="ARBA" id="ARBA00023004"/>
    </source>
</evidence>
<dbReference type="InterPro" id="IPR034466">
    <property type="entry name" value="Methyltransferase_Class_B"/>
</dbReference>
<dbReference type="PROSITE" id="PS51918">
    <property type="entry name" value="RADICAL_SAM"/>
    <property type="match status" value="1"/>
</dbReference>
<dbReference type="InterPro" id="IPR007197">
    <property type="entry name" value="rSAM"/>
</dbReference>
<dbReference type="SFLD" id="SFLDG01123">
    <property type="entry name" value="methyltransferase_(Class_B)"/>
    <property type="match status" value="1"/>
</dbReference>
<evidence type="ECO:0000256" key="2">
    <source>
        <dbReference type="ARBA" id="ARBA00022691"/>
    </source>
</evidence>
<dbReference type="InterPro" id="IPR051198">
    <property type="entry name" value="BchE-like"/>
</dbReference>
<dbReference type="GO" id="GO:0046872">
    <property type="term" value="F:metal ion binding"/>
    <property type="evidence" value="ECO:0007669"/>
    <property type="project" value="UniProtKB-KW"/>
</dbReference>
<dbReference type="Pfam" id="PF04055">
    <property type="entry name" value="Radical_SAM"/>
    <property type="match status" value="1"/>
</dbReference>
<keyword evidence="3" id="KW-0479">Metal-binding</keyword>
<keyword evidence="4" id="KW-0408">Iron</keyword>
<feature type="non-terminal residue" evidence="7">
    <location>
        <position position="1"/>
    </location>
</feature>
<evidence type="ECO:0000256" key="1">
    <source>
        <dbReference type="ARBA" id="ARBA00001966"/>
    </source>
</evidence>
<dbReference type="AlphaFoldDB" id="A0A0F9B0Y4"/>
<gene>
    <name evidence="7" type="ORF">LCGC14_2784360</name>
</gene>
<dbReference type="SFLD" id="SFLDG01082">
    <property type="entry name" value="B12-binding_domain_containing"/>
    <property type="match status" value="1"/>
</dbReference>
<dbReference type="SFLD" id="SFLDS00029">
    <property type="entry name" value="Radical_SAM"/>
    <property type="match status" value="1"/>
</dbReference>
<keyword evidence="2" id="KW-0949">S-adenosyl-L-methionine</keyword>
<organism evidence="7">
    <name type="scientific">marine sediment metagenome</name>
    <dbReference type="NCBI Taxonomy" id="412755"/>
    <lineage>
        <taxon>unclassified sequences</taxon>
        <taxon>metagenomes</taxon>
        <taxon>ecological metagenomes</taxon>
    </lineage>
</organism>
<dbReference type="GO" id="GO:0051539">
    <property type="term" value="F:4 iron, 4 sulfur cluster binding"/>
    <property type="evidence" value="ECO:0007669"/>
    <property type="project" value="UniProtKB-KW"/>
</dbReference>
<dbReference type="Gene3D" id="3.40.50.280">
    <property type="entry name" value="Cobalamin-binding domain"/>
    <property type="match status" value="1"/>
</dbReference>